<dbReference type="SMR" id="A0A654GBR3"/>
<evidence type="ECO:0000313" key="2">
    <source>
        <dbReference type="Araport" id="AT5G56850"/>
    </source>
</evidence>
<feature type="compositionally biased region" description="Basic and acidic residues" evidence="1">
    <location>
        <begin position="508"/>
        <end position="519"/>
    </location>
</feature>
<dbReference type="AlphaFoldDB" id="A0A654GBR3"/>
<dbReference type="Proteomes" id="UP000434276">
    <property type="component" value="Unassembled WGS sequence"/>
</dbReference>
<evidence type="ECO:0000313" key="5">
    <source>
        <dbReference type="Proteomes" id="UP000426265"/>
    </source>
</evidence>
<gene>
    <name evidence="2" type="ordered locus">At5g56850</name>
    <name evidence="4" type="ORF">AN1_LOCUS25969</name>
    <name evidence="3" type="ORF">C24_LOCUS25794</name>
</gene>
<evidence type="ECO:0000313" key="3">
    <source>
        <dbReference type="EMBL" id="CAA0410304.1"/>
    </source>
</evidence>
<feature type="region of interest" description="Disordered" evidence="1">
    <location>
        <begin position="252"/>
        <end position="302"/>
    </location>
</feature>
<evidence type="ECO:0000313" key="6">
    <source>
        <dbReference type="Proteomes" id="UP000434276"/>
    </source>
</evidence>
<sequence length="551" mass="62040">MPGTIQVSVLGLIDVQTSSPGSSNTSIKVAMGKLEYQTSDSGDYIFPVTRLRENLIVTLLDVNGNQILQKEIETRMIIESGFLEEKLSFNGYGNVQLKMQFVLSEEDRNRIRFLRQSALRKKHEELVNGSSFTKSKSIASDLSSLSSMQSRDIVAVASSKTNLGLSQETKLKTNADRDPVSSNLIMWKPEVKDSVEKTNIQLSSSDVSSSKKVPEVKKLESVSLVKQEDKGLNKPSKKLIEAESVLLVKQEDKGLSKPRKKFTEAKTPESVSLVKQEETGLSKPERKPKRKSMRRSMSDSNLNNVRKMISNFEVKVTQDTKIRTAKIQTDSCKDAEEKTKAQPPAESTVNLEKSEERKIISFNNMEKSVCSDNTDRCDDLVIVSRDERTMDIEDKSLEHSTRRSDLLSTQRRSLVVEVRDDEKKQNKSVWLKDSQLENARGSRLWIFPDEAKDLCCETDLGTRHLDLDLAEANLLQKRIDESTRENIGERGSRCINIAKINSNNKWTNIERSKKQKSENSAESESSGRPVGQVMRALIVVGFAGLVFLTRQ</sequence>
<feature type="compositionally biased region" description="Basic and acidic residues" evidence="1">
    <location>
        <begin position="252"/>
        <end position="267"/>
    </location>
</feature>
<feature type="region of interest" description="Disordered" evidence="1">
    <location>
        <begin position="508"/>
        <end position="527"/>
    </location>
</feature>
<dbReference type="PANTHER" id="PTHR36810:SF1">
    <property type="entry name" value="OS05G0232200 PROTEIN"/>
    <property type="match status" value="1"/>
</dbReference>
<dbReference type="EMBL" id="CACSHJ010000096">
    <property type="protein sequence ID" value="CAA0410304.1"/>
    <property type="molecule type" value="Genomic_DNA"/>
</dbReference>
<dbReference type="GeneID" id="835787"/>
<feature type="compositionally biased region" description="Basic and acidic residues" evidence="1">
    <location>
        <begin position="275"/>
        <end position="285"/>
    </location>
</feature>
<feature type="region of interest" description="Disordered" evidence="1">
    <location>
        <begin position="333"/>
        <end position="352"/>
    </location>
</feature>
<evidence type="ECO:0000313" key="4">
    <source>
        <dbReference type="EMBL" id="VYS70589.1"/>
    </source>
</evidence>
<dbReference type="OrthoDB" id="1939272at2759"/>
<dbReference type="RefSeq" id="NP_200496.2">
    <property type="nucleotide sequence ID" value="NM_125068.4"/>
</dbReference>
<dbReference type="PANTHER" id="PTHR36810">
    <property type="entry name" value="BNACNNG47150D PROTEIN"/>
    <property type="match status" value="1"/>
</dbReference>
<dbReference type="ExpressionAtlas" id="A0A654GBR3">
    <property type="expression patterns" value="baseline and differential"/>
</dbReference>
<protein>
    <submittedName>
        <fullName evidence="4">Uncharacterized protein</fullName>
    </submittedName>
</protein>
<name>A0A654GBR3_ARATH</name>
<dbReference type="Araport" id="AT5G56850"/>
<organism evidence="4 5">
    <name type="scientific">Arabidopsis thaliana</name>
    <name type="common">Mouse-ear cress</name>
    <dbReference type="NCBI Taxonomy" id="3702"/>
    <lineage>
        <taxon>Eukaryota</taxon>
        <taxon>Viridiplantae</taxon>
        <taxon>Streptophyta</taxon>
        <taxon>Embryophyta</taxon>
        <taxon>Tracheophyta</taxon>
        <taxon>Spermatophyta</taxon>
        <taxon>Magnoliopsida</taxon>
        <taxon>eudicotyledons</taxon>
        <taxon>Gunneridae</taxon>
        <taxon>Pentapetalae</taxon>
        <taxon>rosids</taxon>
        <taxon>malvids</taxon>
        <taxon>Brassicales</taxon>
        <taxon>Brassicaceae</taxon>
        <taxon>Camelineae</taxon>
        <taxon>Arabidopsis</taxon>
    </lineage>
</organism>
<evidence type="ECO:0000256" key="1">
    <source>
        <dbReference type="SAM" id="MobiDB-lite"/>
    </source>
</evidence>
<dbReference type="Proteomes" id="UP000426265">
    <property type="component" value="Unassembled WGS sequence"/>
</dbReference>
<proteinExistence type="predicted"/>
<accession>A0A654GBR3</accession>
<reference evidence="4 5" key="1">
    <citation type="submission" date="2019-11" db="EMBL/GenBank/DDBJ databases">
        <authorList>
            <person name="Jiao W.-B."/>
            <person name="Schneeberger K."/>
        </authorList>
    </citation>
    <scope>NUCLEOTIDE SEQUENCE [LARGE SCALE GENOMIC DNA]</scope>
    <source>
        <strain evidence="5">cv. An-1</strain>
        <strain evidence="6">cv. C24</strain>
    </source>
</reference>
<dbReference type="EMBL" id="CACRSJ010000110">
    <property type="protein sequence ID" value="VYS70589.1"/>
    <property type="molecule type" value="Genomic_DNA"/>
</dbReference>